<evidence type="ECO:0000256" key="5">
    <source>
        <dbReference type="ARBA" id="ARBA00023136"/>
    </source>
</evidence>
<dbReference type="InterPro" id="IPR002528">
    <property type="entry name" value="MATE_fam"/>
</dbReference>
<comment type="caution">
    <text evidence="7">The sequence shown here is derived from an EMBL/GenBank/DDBJ whole genome shotgun (WGS) entry which is preliminary data.</text>
</comment>
<dbReference type="EMBL" id="RQEV01000003">
    <property type="protein sequence ID" value="TGK21169.1"/>
    <property type="molecule type" value="Genomic_DNA"/>
</dbReference>
<feature type="transmembrane region" description="Helical" evidence="6">
    <location>
        <begin position="182"/>
        <end position="204"/>
    </location>
</feature>
<evidence type="ECO:0000256" key="4">
    <source>
        <dbReference type="ARBA" id="ARBA00022989"/>
    </source>
</evidence>
<feature type="transmembrane region" description="Helical" evidence="6">
    <location>
        <begin position="236"/>
        <end position="254"/>
    </location>
</feature>
<feature type="transmembrane region" description="Helical" evidence="6">
    <location>
        <begin position="82"/>
        <end position="100"/>
    </location>
</feature>
<dbReference type="InterPro" id="IPR044644">
    <property type="entry name" value="DinF-like"/>
</dbReference>
<evidence type="ECO:0000256" key="6">
    <source>
        <dbReference type="SAM" id="Phobius"/>
    </source>
</evidence>
<dbReference type="CDD" id="cd13136">
    <property type="entry name" value="MATE_DinF_like"/>
    <property type="match status" value="1"/>
</dbReference>
<dbReference type="AlphaFoldDB" id="A0A4V3JEV6"/>
<comment type="similarity">
    <text evidence="2">Belongs to the multi antimicrobial extrusion (MATE) (TC 2.A.66.1) family.</text>
</comment>
<dbReference type="PANTHER" id="PTHR42893:SF46">
    <property type="entry name" value="PROTEIN DETOXIFICATION 44, CHLOROPLASTIC"/>
    <property type="match status" value="1"/>
</dbReference>
<dbReference type="GO" id="GO:0042910">
    <property type="term" value="F:xenobiotic transmembrane transporter activity"/>
    <property type="evidence" value="ECO:0007669"/>
    <property type="project" value="InterPro"/>
</dbReference>
<feature type="transmembrane region" description="Helical" evidence="6">
    <location>
        <begin position="377"/>
        <end position="395"/>
    </location>
</feature>
<comment type="subcellular location">
    <subcellularLocation>
        <location evidence="1">Membrane</location>
        <topology evidence="1">Multi-pass membrane protein</topology>
    </subcellularLocation>
</comment>
<dbReference type="Proteomes" id="UP000297855">
    <property type="component" value="Unassembled WGS sequence"/>
</dbReference>
<evidence type="ECO:0000256" key="3">
    <source>
        <dbReference type="ARBA" id="ARBA00022692"/>
    </source>
</evidence>
<dbReference type="GO" id="GO:0015297">
    <property type="term" value="F:antiporter activity"/>
    <property type="evidence" value="ECO:0007669"/>
    <property type="project" value="InterPro"/>
</dbReference>
<keyword evidence="4 6" id="KW-1133">Transmembrane helix</keyword>
<sequence length="433" mass="48622">MKRKFYRLAFYNILANLAVPLAGLADAAVLGQLETHTFLAGVALTNVVFDYLFWSFAFLRMGTTGLTAQAYGEENESKSDLVLFRSLFLGLGIGLCILLLKNPIQEFSFFLLQGDEQVKSAGLEYFQARIGSAPATLCNFALMGWFLGRSKSGVVLFATVLSNLLNIVLDFWFVLYFDWRSWGAGIATTISQFFMLFIFLLCYIRERDRFTLFSDGSEKFFSWPDFRSLLSLNKDILLRTVMLVTAFGIFRNFSSVFGSVVLAGNAILLELILVAAYWIDGTAVATETLAGEAKGKKDLRSMSFLLELALISAGTIGFLFSFFIILFPDWIFPWISKNQDVLKITYRYRFWLAPVLLLGSVAFVLDGFFLGLSEGKILRNAMVISTLLFFLPVAITGKQQGNNDLLWLSLGFYMLGRSLTLGRQAFRLLNLKS</sequence>
<dbReference type="Pfam" id="PF01554">
    <property type="entry name" value="MatE"/>
    <property type="match status" value="2"/>
</dbReference>
<keyword evidence="5 6" id="KW-0472">Membrane</keyword>
<keyword evidence="8" id="KW-1185">Reference proteome</keyword>
<evidence type="ECO:0000313" key="8">
    <source>
        <dbReference type="Proteomes" id="UP000297855"/>
    </source>
</evidence>
<organism evidence="7 8">
    <name type="scientific">Leptospira fluminis</name>
    <dbReference type="NCBI Taxonomy" id="2484979"/>
    <lineage>
        <taxon>Bacteria</taxon>
        <taxon>Pseudomonadati</taxon>
        <taxon>Spirochaetota</taxon>
        <taxon>Spirochaetia</taxon>
        <taxon>Leptospirales</taxon>
        <taxon>Leptospiraceae</taxon>
        <taxon>Leptospira</taxon>
    </lineage>
</organism>
<feature type="transmembrane region" description="Helical" evidence="6">
    <location>
        <begin position="348"/>
        <end position="370"/>
    </location>
</feature>
<evidence type="ECO:0000256" key="1">
    <source>
        <dbReference type="ARBA" id="ARBA00004141"/>
    </source>
</evidence>
<gene>
    <name evidence="7" type="ORF">EHO61_04770</name>
</gene>
<evidence type="ECO:0000313" key="7">
    <source>
        <dbReference type="EMBL" id="TGK21169.1"/>
    </source>
</evidence>
<dbReference type="GO" id="GO:0005886">
    <property type="term" value="C:plasma membrane"/>
    <property type="evidence" value="ECO:0007669"/>
    <property type="project" value="TreeGrafter"/>
</dbReference>
<dbReference type="PANTHER" id="PTHR42893">
    <property type="entry name" value="PROTEIN DETOXIFICATION 44, CHLOROPLASTIC-RELATED"/>
    <property type="match status" value="1"/>
</dbReference>
<proteinExistence type="inferred from homology"/>
<feature type="transmembrane region" description="Helical" evidence="6">
    <location>
        <begin position="154"/>
        <end position="176"/>
    </location>
</feature>
<feature type="transmembrane region" description="Helical" evidence="6">
    <location>
        <begin position="260"/>
        <end position="279"/>
    </location>
</feature>
<accession>A0A4V3JEV6</accession>
<dbReference type="NCBIfam" id="TIGR00797">
    <property type="entry name" value="matE"/>
    <property type="match status" value="1"/>
</dbReference>
<dbReference type="OrthoDB" id="9776324at2"/>
<protein>
    <submittedName>
        <fullName evidence="7">MATE family efflux transporter</fullName>
    </submittedName>
</protein>
<feature type="transmembrane region" description="Helical" evidence="6">
    <location>
        <begin position="126"/>
        <end position="147"/>
    </location>
</feature>
<reference evidence="7" key="1">
    <citation type="journal article" date="2019" name="PLoS Negl. Trop. Dis.">
        <title>Revisiting the worldwide diversity of Leptospira species in the environment.</title>
        <authorList>
            <person name="Vincent A.T."/>
            <person name="Schiettekatte O."/>
            <person name="Bourhy P."/>
            <person name="Veyrier F.J."/>
            <person name="Picardeau M."/>
        </authorList>
    </citation>
    <scope>NUCLEOTIDE SEQUENCE [LARGE SCALE GENOMIC DNA]</scope>
    <source>
        <strain evidence="7">SCS5</strain>
    </source>
</reference>
<name>A0A4V3JEV6_9LEPT</name>
<keyword evidence="3 6" id="KW-0812">Transmembrane</keyword>
<dbReference type="RefSeq" id="WP_135812459.1">
    <property type="nucleotide sequence ID" value="NZ_RQEV01000003.1"/>
</dbReference>
<evidence type="ECO:0000256" key="2">
    <source>
        <dbReference type="ARBA" id="ARBA00010199"/>
    </source>
</evidence>
<feature type="transmembrane region" description="Helical" evidence="6">
    <location>
        <begin position="304"/>
        <end position="328"/>
    </location>
</feature>
<feature type="transmembrane region" description="Helical" evidence="6">
    <location>
        <begin position="37"/>
        <end position="61"/>
    </location>
</feature>